<evidence type="ECO:0000313" key="2">
    <source>
        <dbReference type="Proteomes" id="UP000828390"/>
    </source>
</evidence>
<dbReference type="EMBL" id="JAIWYP010000016">
    <property type="protein sequence ID" value="KAH3693691.1"/>
    <property type="molecule type" value="Genomic_DNA"/>
</dbReference>
<dbReference type="AlphaFoldDB" id="A0A9D3Y6U3"/>
<reference evidence="1" key="1">
    <citation type="journal article" date="2019" name="bioRxiv">
        <title>The Genome of the Zebra Mussel, Dreissena polymorpha: A Resource for Invasive Species Research.</title>
        <authorList>
            <person name="McCartney M.A."/>
            <person name="Auch B."/>
            <person name="Kono T."/>
            <person name="Mallez S."/>
            <person name="Zhang Y."/>
            <person name="Obille A."/>
            <person name="Becker A."/>
            <person name="Abrahante J.E."/>
            <person name="Garbe J."/>
            <person name="Badalamenti J.P."/>
            <person name="Herman A."/>
            <person name="Mangelson H."/>
            <person name="Liachko I."/>
            <person name="Sullivan S."/>
            <person name="Sone E.D."/>
            <person name="Koren S."/>
            <person name="Silverstein K.A.T."/>
            <person name="Beckman K.B."/>
            <person name="Gohl D.M."/>
        </authorList>
    </citation>
    <scope>NUCLEOTIDE SEQUENCE</scope>
    <source>
        <strain evidence="1">Duluth1</strain>
        <tissue evidence="1">Whole animal</tissue>
    </source>
</reference>
<evidence type="ECO:0000313" key="1">
    <source>
        <dbReference type="EMBL" id="KAH3693691.1"/>
    </source>
</evidence>
<gene>
    <name evidence="1" type="ORF">DPMN_081131</name>
</gene>
<organism evidence="1 2">
    <name type="scientific">Dreissena polymorpha</name>
    <name type="common">Zebra mussel</name>
    <name type="synonym">Mytilus polymorpha</name>
    <dbReference type="NCBI Taxonomy" id="45954"/>
    <lineage>
        <taxon>Eukaryota</taxon>
        <taxon>Metazoa</taxon>
        <taxon>Spiralia</taxon>
        <taxon>Lophotrochozoa</taxon>
        <taxon>Mollusca</taxon>
        <taxon>Bivalvia</taxon>
        <taxon>Autobranchia</taxon>
        <taxon>Heteroconchia</taxon>
        <taxon>Euheterodonta</taxon>
        <taxon>Imparidentia</taxon>
        <taxon>Neoheterodontei</taxon>
        <taxon>Myida</taxon>
        <taxon>Dreissenoidea</taxon>
        <taxon>Dreissenidae</taxon>
        <taxon>Dreissena</taxon>
    </lineage>
</organism>
<protein>
    <submittedName>
        <fullName evidence="1">Uncharacterized protein</fullName>
    </submittedName>
</protein>
<proteinExistence type="predicted"/>
<name>A0A9D3Y6U3_DREPO</name>
<accession>A0A9D3Y6U3</accession>
<comment type="caution">
    <text evidence="1">The sequence shown here is derived from an EMBL/GenBank/DDBJ whole genome shotgun (WGS) entry which is preliminary data.</text>
</comment>
<dbReference type="Proteomes" id="UP000828390">
    <property type="component" value="Unassembled WGS sequence"/>
</dbReference>
<sequence length="83" mass="9686">MTVYQNTRKLKGEYGHHHDLPVRAEDGTYVAVEEEKRKRWKQYFESIINRPDPPTLADISEAEEDLDINLGNTYVTEVNEAIH</sequence>
<keyword evidence="2" id="KW-1185">Reference proteome</keyword>
<reference evidence="1" key="2">
    <citation type="submission" date="2020-11" db="EMBL/GenBank/DDBJ databases">
        <authorList>
            <person name="McCartney M.A."/>
            <person name="Auch B."/>
            <person name="Kono T."/>
            <person name="Mallez S."/>
            <person name="Becker A."/>
            <person name="Gohl D.M."/>
            <person name="Silverstein K.A.T."/>
            <person name="Koren S."/>
            <person name="Bechman K.B."/>
            <person name="Herman A."/>
            <person name="Abrahante J.E."/>
            <person name="Garbe J."/>
        </authorList>
    </citation>
    <scope>NUCLEOTIDE SEQUENCE</scope>
    <source>
        <strain evidence="1">Duluth1</strain>
        <tissue evidence="1">Whole animal</tissue>
    </source>
</reference>